<evidence type="ECO:0000313" key="2">
    <source>
        <dbReference type="EMBL" id="TWX66794.1"/>
    </source>
</evidence>
<gene>
    <name evidence="2" type="ORF">ESZ36_14645</name>
</gene>
<name>A0A5C6QCP7_9GAMM</name>
<keyword evidence="1" id="KW-0812">Transmembrane</keyword>
<dbReference type="AlphaFoldDB" id="A0A5C6QCP7"/>
<dbReference type="Proteomes" id="UP000321822">
    <property type="component" value="Unassembled WGS sequence"/>
</dbReference>
<sequence>MKDIEKNIAAELKNDPELTFSTSDDDLFKRATTTANNQRGTKDLLALGMASLWVVFISIFMKILKPIFKQMAAKPQKISTSATTDTATNIINNKGK</sequence>
<comment type="caution">
    <text evidence="2">The sequence shown here is derived from an EMBL/GenBank/DDBJ whole genome shotgun (WGS) entry which is preliminary data.</text>
</comment>
<accession>A0A5C6QCP7</accession>
<reference evidence="2 3" key="1">
    <citation type="submission" date="2019-07" db="EMBL/GenBank/DDBJ databases">
        <title>Genomes of sea-ice associated Colwellia species.</title>
        <authorList>
            <person name="Bowman J.P."/>
        </authorList>
    </citation>
    <scope>NUCLEOTIDE SEQUENCE [LARGE SCALE GENOMIC DNA]</scope>
    <source>
        <strain evidence="2 3">ACAM 459</strain>
    </source>
</reference>
<keyword evidence="1" id="KW-0472">Membrane</keyword>
<proteinExistence type="predicted"/>
<feature type="transmembrane region" description="Helical" evidence="1">
    <location>
        <begin position="44"/>
        <end position="64"/>
    </location>
</feature>
<evidence type="ECO:0000256" key="1">
    <source>
        <dbReference type="SAM" id="Phobius"/>
    </source>
</evidence>
<dbReference type="EMBL" id="VOLT01000007">
    <property type="protein sequence ID" value="TWX66794.1"/>
    <property type="molecule type" value="Genomic_DNA"/>
</dbReference>
<keyword evidence="3" id="KW-1185">Reference proteome</keyword>
<keyword evidence="1" id="KW-1133">Transmembrane helix</keyword>
<organism evidence="2 3">
    <name type="scientific">Colwellia demingiae</name>
    <dbReference type="NCBI Taxonomy" id="89401"/>
    <lineage>
        <taxon>Bacteria</taxon>
        <taxon>Pseudomonadati</taxon>
        <taxon>Pseudomonadota</taxon>
        <taxon>Gammaproteobacteria</taxon>
        <taxon>Alteromonadales</taxon>
        <taxon>Colwelliaceae</taxon>
        <taxon>Colwellia</taxon>
    </lineage>
</organism>
<dbReference type="RefSeq" id="WP_146789227.1">
    <property type="nucleotide sequence ID" value="NZ_VOLT01000007.1"/>
</dbReference>
<dbReference type="OrthoDB" id="6228505at2"/>
<protein>
    <submittedName>
        <fullName evidence="2">Uncharacterized protein</fullName>
    </submittedName>
</protein>
<evidence type="ECO:0000313" key="3">
    <source>
        <dbReference type="Proteomes" id="UP000321822"/>
    </source>
</evidence>